<evidence type="ECO:0000256" key="1">
    <source>
        <dbReference type="SAM" id="Phobius"/>
    </source>
</evidence>
<dbReference type="EMBL" id="JABXBU010000002">
    <property type="protein sequence ID" value="KAF8793997.1"/>
    <property type="molecule type" value="Genomic_DNA"/>
</dbReference>
<dbReference type="AlphaFoldDB" id="A0A8T0FS66"/>
<sequence length="90" mass="9757">MPDGKVSKIEKSGKIVVLELTSGEEAIKVSSTETCGNQIEDIDSTIEKKEEDEPPEESHIWRIVGITFCVILGISAVVAVVVILFLPSKC</sequence>
<feature type="transmembrane region" description="Helical" evidence="1">
    <location>
        <begin position="60"/>
        <end position="86"/>
    </location>
</feature>
<proteinExistence type="predicted"/>
<keyword evidence="1" id="KW-1133">Transmembrane helix</keyword>
<keyword evidence="1" id="KW-0812">Transmembrane</keyword>
<keyword evidence="3" id="KW-1185">Reference proteome</keyword>
<evidence type="ECO:0008006" key="4">
    <source>
        <dbReference type="Google" id="ProtNLM"/>
    </source>
</evidence>
<accession>A0A8T0FS66</accession>
<organism evidence="2 3">
    <name type="scientific">Argiope bruennichi</name>
    <name type="common">Wasp spider</name>
    <name type="synonym">Aranea bruennichi</name>
    <dbReference type="NCBI Taxonomy" id="94029"/>
    <lineage>
        <taxon>Eukaryota</taxon>
        <taxon>Metazoa</taxon>
        <taxon>Ecdysozoa</taxon>
        <taxon>Arthropoda</taxon>
        <taxon>Chelicerata</taxon>
        <taxon>Arachnida</taxon>
        <taxon>Araneae</taxon>
        <taxon>Araneomorphae</taxon>
        <taxon>Entelegynae</taxon>
        <taxon>Araneoidea</taxon>
        <taxon>Araneidae</taxon>
        <taxon>Argiope</taxon>
    </lineage>
</organism>
<evidence type="ECO:0000313" key="3">
    <source>
        <dbReference type="Proteomes" id="UP000807504"/>
    </source>
</evidence>
<comment type="caution">
    <text evidence="2">The sequence shown here is derived from an EMBL/GenBank/DDBJ whole genome shotgun (WGS) entry which is preliminary data.</text>
</comment>
<gene>
    <name evidence="2" type="ORF">HNY73_002022</name>
</gene>
<reference evidence="2" key="2">
    <citation type="submission" date="2020-06" db="EMBL/GenBank/DDBJ databases">
        <authorList>
            <person name="Sheffer M."/>
        </authorList>
    </citation>
    <scope>NUCLEOTIDE SEQUENCE</scope>
</reference>
<reference evidence="2" key="1">
    <citation type="journal article" date="2020" name="bioRxiv">
        <title>Chromosome-level reference genome of the European wasp spider Argiope bruennichi: a resource for studies on range expansion and evolutionary adaptation.</title>
        <authorList>
            <person name="Sheffer M.M."/>
            <person name="Hoppe A."/>
            <person name="Krehenwinkel H."/>
            <person name="Uhl G."/>
            <person name="Kuss A.W."/>
            <person name="Jensen L."/>
            <person name="Jensen C."/>
            <person name="Gillespie R.G."/>
            <person name="Hoff K.J."/>
            <person name="Prost S."/>
        </authorList>
    </citation>
    <scope>NUCLEOTIDE SEQUENCE</scope>
</reference>
<dbReference type="Proteomes" id="UP000807504">
    <property type="component" value="Unassembled WGS sequence"/>
</dbReference>
<protein>
    <recommendedName>
        <fullName evidence="4">Transmembrane protein</fullName>
    </recommendedName>
</protein>
<evidence type="ECO:0000313" key="2">
    <source>
        <dbReference type="EMBL" id="KAF8793997.1"/>
    </source>
</evidence>
<keyword evidence="1" id="KW-0472">Membrane</keyword>
<name>A0A8T0FS66_ARGBR</name>